<proteinExistence type="predicted"/>
<evidence type="ECO:0000313" key="4">
    <source>
        <dbReference type="Proteomes" id="UP000054383"/>
    </source>
</evidence>
<dbReference type="EMBL" id="CVMT01000001">
    <property type="protein sequence ID" value="CRG83712.1"/>
    <property type="molecule type" value="Genomic_DNA"/>
</dbReference>
<dbReference type="OrthoDB" id="3436553at2759"/>
<organism evidence="3 4">
    <name type="scientific">Talaromyces islandicus</name>
    <name type="common">Penicillium islandicum</name>
    <dbReference type="NCBI Taxonomy" id="28573"/>
    <lineage>
        <taxon>Eukaryota</taxon>
        <taxon>Fungi</taxon>
        <taxon>Dikarya</taxon>
        <taxon>Ascomycota</taxon>
        <taxon>Pezizomycotina</taxon>
        <taxon>Eurotiomycetes</taxon>
        <taxon>Eurotiomycetidae</taxon>
        <taxon>Eurotiales</taxon>
        <taxon>Trichocomaceae</taxon>
        <taxon>Talaromyces</taxon>
        <taxon>Talaromyces sect. Islandici</taxon>
    </lineage>
</organism>
<feature type="region of interest" description="Disordered" evidence="1">
    <location>
        <begin position="54"/>
        <end position="80"/>
    </location>
</feature>
<evidence type="ECO:0000313" key="3">
    <source>
        <dbReference type="EMBL" id="CRG83712.1"/>
    </source>
</evidence>
<protein>
    <submittedName>
        <fullName evidence="3">Uncharacterized protein</fullName>
    </submittedName>
</protein>
<feature type="region of interest" description="Disordered" evidence="1">
    <location>
        <begin position="101"/>
        <end position="142"/>
    </location>
</feature>
<gene>
    <name evidence="3" type="ORF">PISL3812_01067</name>
</gene>
<dbReference type="Proteomes" id="UP000054383">
    <property type="component" value="Unassembled WGS sequence"/>
</dbReference>
<keyword evidence="2" id="KW-0472">Membrane</keyword>
<feature type="compositionally biased region" description="Low complexity" evidence="1">
    <location>
        <begin position="106"/>
        <end position="117"/>
    </location>
</feature>
<evidence type="ECO:0000256" key="1">
    <source>
        <dbReference type="SAM" id="MobiDB-lite"/>
    </source>
</evidence>
<reference evidence="3 4" key="1">
    <citation type="submission" date="2015-04" db="EMBL/GenBank/DDBJ databases">
        <authorList>
            <person name="Syromyatnikov M.Y."/>
            <person name="Popov V.N."/>
        </authorList>
    </citation>
    <scope>NUCLEOTIDE SEQUENCE [LARGE SCALE GENOMIC DNA]</scope>
    <source>
        <strain evidence="3">WF-38-12</strain>
    </source>
</reference>
<name>A0A0U1LLP3_TALIS</name>
<feature type="compositionally biased region" description="Basic and acidic residues" evidence="1">
    <location>
        <begin position="54"/>
        <end position="79"/>
    </location>
</feature>
<keyword evidence="2" id="KW-1133">Transmembrane helix</keyword>
<evidence type="ECO:0000256" key="2">
    <source>
        <dbReference type="SAM" id="Phobius"/>
    </source>
</evidence>
<feature type="transmembrane region" description="Helical" evidence="2">
    <location>
        <begin position="23"/>
        <end position="44"/>
    </location>
</feature>
<keyword evidence="2" id="KW-0812">Transmembrane</keyword>
<accession>A0A0U1LLP3</accession>
<dbReference type="AlphaFoldDB" id="A0A0U1LLP3"/>
<sequence length="142" mass="15609">MSDQDITYAHPPYTPMVSLRHELGIMFGFAAACILTVGVYYVFWQSSQRRAAARDDARSKDLRARGFHHERGGYHDKALGRYASRDPVAQTQGQTLEFLTAPDQFNSSSNNSNINGNATPAEDAVYSSSSSSSRVPVMRGST</sequence>
<keyword evidence="4" id="KW-1185">Reference proteome</keyword>
<dbReference type="STRING" id="28573.A0A0U1LLP3"/>